<accession>A0ABP6W6B8</accession>
<reference evidence="3" key="1">
    <citation type="journal article" date="2019" name="Int. J. Syst. Evol. Microbiol.">
        <title>The Global Catalogue of Microorganisms (GCM) 10K type strain sequencing project: providing services to taxonomists for standard genome sequencing and annotation.</title>
        <authorList>
            <consortium name="The Broad Institute Genomics Platform"/>
            <consortium name="The Broad Institute Genome Sequencing Center for Infectious Disease"/>
            <person name="Wu L."/>
            <person name="Ma J."/>
        </authorList>
    </citation>
    <scope>NUCLEOTIDE SEQUENCE [LARGE SCALE GENOMIC DNA]</scope>
    <source>
        <strain evidence="3">JCM 17326</strain>
    </source>
</reference>
<comment type="caution">
    <text evidence="2">The sequence shown here is derived from an EMBL/GenBank/DDBJ whole genome shotgun (WGS) entry which is preliminary data.</text>
</comment>
<proteinExistence type="predicted"/>
<evidence type="ECO:0000259" key="1">
    <source>
        <dbReference type="Pfam" id="PF08386"/>
    </source>
</evidence>
<dbReference type="Pfam" id="PF08386">
    <property type="entry name" value="Abhydrolase_4"/>
    <property type="match status" value="1"/>
</dbReference>
<evidence type="ECO:0000313" key="2">
    <source>
        <dbReference type="EMBL" id="GAA3544894.1"/>
    </source>
</evidence>
<sequence>MPRLARAGRVPGEVIAFAGDQPCGGGKPSGARCTKNASTRVGPIYERPGQWRARIGVDAGGHGSYLANGNACGDRTVTDFLVTGRRPAQDTLCR</sequence>
<feature type="domain" description="Peptidase S33 tripeptidyl aminopeptidase-like C-terminal" evidence="1">
    <location>
        <begin position="56"/>
        <end position="93"/>
    </location>
</feature>
<dbReference type="Proteomes" id="UP001500630">
    <property type="component" value="Unassembled WGS sequence"/>
</dbReference>
<evidence type="ECO:0000313" key="3">
    <source>
        <dbReference type="Proteomes" id="UP001500630"/>
    </source>
</evidence>
<keyword evidence="3" id="KW-1185">Reference proteome</keyword>
<protein>
    <recommendedName>
        <fullName evidence="1">Peptidase S33 tripeptidyl aminopeptidase-like C-terminal domain-containing protein</fullName>
    </recommendedName>
</protein>
<gene>
    <name evidence="2" type="ORF">GCM10022419_026400</name>
</gene>
<name>A0ABP6W6B8_9ACTN</name>
<dbReference type="InterPro" id="IPR013595">
    <property type="entry name" value="Pept_S33_TAP-like_C"/>
</dbReference>
<dbReference type="EMBL" id="BAABDQ010000004">
    <property type="protein sequence ID" value="GAA3544894.1"/>
    <property type="molecule type" value="Genomic_DNA"/>
</dbReference>
<organism evidence="2 3">
    <name type="scientific">Nonomuraea rosea</name>
    <dbReference type="NCBI Taxonomy" id="638574"/>
    <lineage>
        <taxon>Bacteria</taxon>
        <taxon>Bacillati</taxon>
        <taxon>Actinomycetota</taxon>
        <taxon>Actinomycetes</taxon>
        <taxon>Streptosporangiales</taxon>
        <taxon>Streptosporangiaceae</taxon>
        <taxon>Nonomuraea</taxon>
    </lineage>
</organism>